<keyword evidence="7" id="KW-0411">Iron-sulfur</keyword>
<dbReference type="STRING" id="378806.STAUR_0542"/>
<protein>
    <submittedName>
        <fullName evidence="10">Conserved uncharacterized protein</fullName>
    </submittedName>
    <submittedName>
        <fullName evidence="11">Radical SAM domain protein</fullName>
    </submittedName>
</protein>
<dbReference type="Pfam" id="PF02310">
    <property type="entry name" value="B12-binding"/>
    <property type="match status" value="1"/>
</dbReference>
<dbReference type="InterPro" id="IPR051198">
    <property type="entry name" value="BchE-like"/>
</dbReference>
<dbReference type="EMBL" id="CP002271">
    <property type="protein sequence ID" value="ADO68346.1"/>
    <property type="molecule type" value="Genomic_DNA"/>
</dbReference>
<evidence type="ECO:0000256" key="6">
    <source>
        <dbReference type="ARBA" id="ARBA00023004"/>
    </source>
</evidence>
<dbReference type="KEGG" id="sur:STAUR_0542"/>
<accession>Q095P0</accession>
<dbReference type="PROSITE" id="PS51332">
    <property type="entry name" value="B12_BINDING"/>
    <property type="match status" value="1"/>
</dbReference>
<dbReference type="EMBL" id="AAMD01000033">
    <property type="protein sequence ID" value="EAU67431.1"/>
    <property type="molecule type" value="Genomic_DNA"/>
</dbReference>
<dbReference type="RefSeq" id="WP_002613005.1">
    <property type="nucleotide sequence ID" value="NC_014623.1"/>
</dbReference>
<dbReference type="GO" id="GO:0005829">
    <property type="term" value="C:cytosol"/>
    <property type="evidence" value="ECO:0007669"/>
    <property type="project" value="TreeGrafter"/>
</dbReference>
<dbReference type="PROSITE" id="PS51918">
    <property type="entry name" value="RADICAL_SAM"/>
    <property type="match status" value="1"/>
</dbReference>
<evidence type="ECO:0000259" key="9">
    <source>
        <dbReference type="PROSITE" id="PS51918"/>
    </source>
</evidence>
<evidence type="ECO:0000256" key="5">
    <source>
        <dbReference type="ARBA" id="ARBA00022723"/>
    </source>
</evidence>
<keyword evidence="6" id="KW-0408">Iron</keyword>
<evidence type="ECO:0000259" key="8">
    <source>
        <dbReference type="PROSITE" id="PS51332"/>
    </source>
</evidence>
<evidence type="ECO:0000256" key="1">
    <source>
        <dbReference type="ARBA" id="ARBA00001966"/>
    </source>
</evidence>
<dbReference type="GO" id="GO:0003824">
    <property type="term" value="F:catalytic activity"/>
    <property type="evidence" value="ECO:0007669"/>
    <property type="project" value="InterPro"/>
</dbReference>
<dbReference type="Proteomes" id="UP000032702">
    <property type="component" value="Unassembled WGS sequence"/>
</dbReference>
<dbReference type="PATRIC" id="fig|378806.16.peg.6664"/>
<evidence type="ECO:0000313" key="10">
    <source>
        <dbReference type="EMBL" id="ADO68346.1"/>
    </source>
</evidence>
<keyword evidence="3" id="KW-0808">Transferase</keyword>
<evidence type="ECO:0000256" key="4">
    <source>
        <dbReference type="ARBA" id="ARBA00022691"/>
    </source>
</evidence>
<dbReference type="InterPro" id="IPR023404">
    <property type="entry name" value="rSAM_horseshoe"/>
</dbReference>
<organism evidence="11 13">
    <name type="scientific">Stigmatella aurantiaca (strain DW4/3-1)</name>
    <dbReference type="NCBI Taxonomy" id="378806"/>
    <lineage>
        <taxon>Bacteria</taxon>
        <taxon>Pseudomonadati</taxon>
        <taxon>Myxococcota</taxon>
        <taxon>Myxococcia</taxon>
        <taxon>Myxococcales</taxon>
        <taxon>Cystobacterineae</taxon>
        <taxon>Archangiaceae</taxon>
        <taxon>Stigmatella</taxon>
    </lineage>
</organism>
<dbReference type="InterPro" id="IPR034466">
    <property type="entry name" value="Methyltransferase_Class_B"/>
</dbReference>
<dbReference type="InterPro" id="IPR006158">
    <property type="entry name" value="Cobalamin-bd"/>
</dbReference>
<dbReference type="SUPFAM" id="SSF102114">
    <property type="entry name" value="Radical SAM enzymes"/>
    <property type="match status" value="1"/>
</dbReference>
<dbReference type="SMART" id="SM00729">
    <property type="entry name" value="Elp3"/>
    <property type="match status" value="1"/>
</dbReference>
<dbReference type="SFLD" id="SFLDG01123">
    <property type="entry name" value="methyltransferase_(Class_B)"/>
    <property type="match status" value="1"/>
</dbReference>
<keyword evidence="2" id="KW-0489">Methyltransferase</keyword>
<dbReference type="GO" id="GO:0031419">
    <property type="term" value="F:cobalamin binding"/>
    <property type="evidence" value="ECO:0007669"/>
    <property type="project" value="InterPro"/>
</dbReference>
<evidence type="ECO:0000256" key="2">
    <source>
        <dbReference type="ARBA" id="ARBA00022603"/>
    </source>
</evidence>
<keyword evidence="12" id="KW-1185">Reference proteome</keyword>
<dbReference type="HOGENOM" id="CLU_504108_0_0_7"/>
<gene>
    <name evidence="10" type="ordered locus">STAUR_0542</name>
    <name evidence="11" type="ORF">STIAU_1662</name>
</gene>
<sequence length="540" mass="61479">MKLLLLSGLGPVWPAASSFWDSDTLSNTFFDLKAKVAPYHPGLDRRLTAQNFHYRVGNESRPVFRPRLQGEPHLTSETLCSILDGCGRDYEMFRLEDVWYEKCEPQTTNPDVIALSTTFICNRKAFNAAIEWIRARFPNAKVVVGGQYSNLKYMRLMREFPGIDFIVRGDAEIAFPMLLDALEGKADLGKVPNLVIGGPGSGEERQVTLTEFGYINVDQHPSPRFRGHRPIIPYESMRGCPFTCKFCSFPFASPEWRYKSADKICHDWASYAEANGASLIRAMDSTFTVPPKRLRELFEKLPSLGIRWEAYTRANVINTPDVVSGLEASHCTTLSIGFESMSNNSLKYMNKKVTAEQNRRANELLADSAVDFRGSFIIGYPGENVEDYEMTQRFLVNEYARHFMLSVFSLTDETMPVWNDAELYKLEVFDKNDPDSDWRHIGMDTSTARALHRRTLREVRWKNDRAVAVMWQLAYQLPILPALGLRENYRAEKLFERLAFAPVDFADDPARVRAMSESFIQELGQLGVFLTSEPLQAVAS</sequence>
<evidence type="ECO:0000313" key="12">
    <source>
        <dbReference type="Proteomes" id="UP000001351"/>
    </source>
</evidence>
<reference evidence="10 12" key="2">
    <citation type="journal article" date="2011" name="Mol. Biol. Evol.">
        <title>Comparative genomic analysis of fruiting body formation in Myxococcales.</title>
        <authorList>
            <person name="Huntley S."/>
            <person name="Hamann N."/>
            <person name="Wegener-Feldbrugge S."/>
            <person name="Treuner-Lange A."/>
            <person name="Kube M."/>
            <person name="Reinhardt R."/>
            <person name="Klages S."/>
            <person name="Muller R."/>
            <person name="Ronning C.M."/>
            <person name="Nierman W.C."/>
            <person name="Sogaard-Andersen L."/>
        </authorList>
    </citation>
    <scope>NUCLEOTIDE SEQUENCE [LARGE SCALE GENOMIC DNA]</scope>
    <source>
        <strain evidence="10 12">DW4/3-1</strain>
    </source>
</reference>
<keyword evidence="4" id="KW-0949">S-adenosyl-L-methionine</keyword>
<dbReference type="PANTHER" id="PTHR43409">
    <property type="entry name" value="ANAEROBIC MAGNESIUM-PROTOPORPHYRIN IX MONOMETHYL ESTER CYCLASE-RELATED"/>
    <property type="match status" value="1"/>
</dbReference>
<evidence type="ECO:0000256" key="7">
    <source>
        <dbReference type="ARBA" id="ARBA00023014"/>
    </source>
</evidence>
<evidence type="ECO:0000313" key="13">
    <source>
        <dbReference type="Proteomes" id="UP000032702"/>
    </source>
</evidence>
<dbReference type="CDD" id="cd01335">
    <property type="entry name" value="Radical_SAM"/>
    <property type="match status" value="1"/>
</dbReference>
<dbReference type="GO" id="GO:0046872">
    <property type="term" value="F:metal ion binding"/>
    <property type="evidence" value="ECO:0007669"/>
    <property type="project" value="UniProtKB-KW"/>
</dbReference>
<proteinExistence type="predicted"/>
<keyword evidence="5" id="KW-0479">Metal-binding</keyword>
<dbReference type="GO" id="GO:0051539">
    <property type="term" value="F:4 iron, 4 sulfur cluster binding"/>
    <property type="evidence" value="ECO:0007669"/>
    <property type="project" value="UniProtKB-KW"/>
</dbReference>
<dbReference type="InterPro" id="IPR058240">
    <property type="entry name" value="rSAM_sf"/>
</dbReference>
<dbReference type="PANTHER" id="PTHR43409:SF7">
    <property type="entry name" value="BLL1977 PROTEIN"/>
    <property type="match status" value="1"/>
</dbReference>
<dbReference type="AlphaFoldDB" id="Q095P0"/>
<dbReference type="SFLD" id="SFLDG01082">
    <property type="entry name" value="B12-binding_domain_containing"/>
    <property type="match status" value="1"/>
</dbReference>
<dbReference type="Gene3D" id="3.40.50.280">
    <property type="entry name" value="Cobalamin-binding domain"/>
    <property type="match status" value="1"/>
</dbReference>
<name>Q095P0_STIAD</name>
<dbReference type="InterPro" id="IPR007197">
    <property type="entry name" value="rSAM"/>
</dbReference>
<dbReference type="Gene3D" id="3.80.30.20">
    <property type="entry name" value="tm_1862 like domain"/>
    <property type="match status" value="1"/>
</dbReference>
<dbReference type="SFLD" id="SFLDS00029">
    <property type="entry name" value="Radical_SAM"/>
    <property type="match status" value="1"/>
</dbReference>
<dbReference type="eggNOG" id="COG1032">
    <property type="taxonomic scope" value="Bacteria"/>
</dbReference>
<feature type="domain" description="Radical SAM core" evidence="9">
    <location>
        <begin position="226"/>
        <end position="444"/>
    </location>
</feature>
<evidence type="ECO:0000256" key="3">
    <source>
        <dbReference type="ARBA" id="ARBA00022679"/>
    </source>
</evidence>
<reference evidence="11 13" key="1">
    <citation type="submission" date="2006-04" db="EMBL/GenBank/DDBJ databases">
        <authorList>
            <person name="Nierman W.C."/>
        </authorList>
    </citation>
    <scope>NUCLEOTIDE SEQUENCE [LARGE SCALE GENOMIC DNA]</scope>
    <source>
        <strain evidence="11 13">DW4/3-1</strain>
    </source>
</reference>
<evidence type="ECO:0000313" key="11">
    <source>
        <dbReference type="EMBL" id="EAU67431.1"/>
    </source>
</evidence>
<dbReference type="InterPro" id="IPR006638">
    <property type="entry name" value="Elp3/MiaA/NifB-like_rSAM"/>
</dbReference>
<comment type="cofactor">
    <cofactor evidence="1">
        <name>[4Fe-4S] cluster</name>
        <dbReference type="ChEBI" id="CHEBI:49883"/>
    </cofactor>
</comment>
<dbReference type="Pfam" id="PF04055">
    <property type="entry name" value="Radical_SAM"/>
    <property type="match status" value="1"/>
</dbReference>
<dbReference type="OrthoDB" id="9804952at2"/>
<dbReference type="Proteomes" id="UP000001351">
    <property type="component" value="Chromosome"/>
</dbReference>
<feature type="domain" description="B12-binding" evidence="8">
    <location>
        <begin position="109"/>
        <end position="189"/>
    </location>
</feature>